<feature type="region of interest" description="Disordered" evidence="8">
    <location>
        <begin position="639"/>
        <end position="724"/>
    </location>
</feature>
<dbReference type="InterPro" id="IPR019542">
    <property type="entry name" value="Enhancer_polycomb-like_N"/>
</dbReference>
<feature type="compositionally biased region" description="Polar residues" evidence="8">
    <location>
        <begin position="690"/>
        <end position="700"/>
    </location>
</feature>
<dbReference type="Proteomes" id="UP000807353">
    <property type="component" value="Unassembled WGS sequence"/>
</dbReference>
<comment type="subcellular location">
    <subcellularLocation>
        <location evidence="1 7">Nucleus</location>
    </subcellularLocation>
</comment>
<dbReference type="GO" id="GO:0006357">
    <property type="term" value="P:regulation of transcription by RNA polymerase II"/>
    <property type="evidence" value="ECO:0007669"/>
    <property type="project" value="InterPro"/>
</dbReference>
<accession>A0A9P5YHC9</accession>
<dbReference type="InterPro" id="IPR024943">
    <property type="entry name" value="Enhancer_polycomb"/>
</dbReference>
<evidence type="ECO:0000256" key="4">
    <source>
        <dbReference type="ARBA" id="ARBA00023163"/>
    </source>
</evidence>
<keyword evidence="4 7" id="KW-0804">Transcription</keyword>
<organism evidence="10 11">
    <name type="scientific">Collybia nuda</name>
    <dbReference type="NCBI Taxonomy" id="64659"/>
    <lineage>
        <taxon>Eukaryota</taxon>
        <taxon>Fungi</taxon>
        <taxon>Dikarya</taxon>
        <taxon>Basidiomycota</taxon>
        <taxon>Agaricomycotina</taxon>
        <taxon>Agaricomycetes</taxon>
        <taxon>Agaricomycetidae</taxon>
        <taxon>Agaricales</taxon>
        <taxon>Tricholomatineae</taxon>
        <taxon>Clitocybaceae</taxon>
        <taxon>Collybia</taxon>
    </lineage>
</organism>
<feature type="compositionally biased region" description="Polar residues" evidence="8">
    <location>
        <begin position="670"/>
        <end position="681"/>
    </location>
</feature>
<gene>
    <name evidence="10" type="ORF">BDZ94DRAFT_1248629</name>
</gene>
<evidence type="ECO:0000256" key="1">
    <source>
        <dbReference type="ARBA" id="ARBA00004123"/>
    </source>
</evidence>
<evidence type="ECO:0000256" key="5">
    <source>
        <dbReference type="ARBA" id="ARBA00023242"/>
    </source>
</evidence>
<reference evidence="10" key="1">
    <citation type="submission" date="2020-11" db="EMBL/GenBank/DDBJ databases">
        <authorList>
            <consortium name="DOE Joint Genome Institute"/>
            <person name="Ahrendt S."/>
            <person name="Riley R."/>
            <person name="Andreopoulos W."/>
            <person name="Labutti K."/>
            <person name="Pangilinan J."/>
            <person name="Ruiz-Duenas F.J."/>
            <person name="Barrasa J.M."/>
            <person name="Sanchez-Garcia M."/>
            <person name="Camarero S."/>
            <person name="Miyauchi S."/>
            <person name="Serrano A."/>
            <person name="Linde D."/>
            <person name="Babiker R."/>
            <person name="Drula E."/>
            <person name="Ayuso-Fernandez I."/>
            <person name="Pacheco R."/>
            <person name="Padilla G."/>
            <person name="Ferreira P."/>
            <person name="Barriuso J."/>
            <person name="Kellner H."/>
            <person name="Castanera R."/>
            <person name="Alfaro M."/>
            <person name="Ramirez L."/>
            <person name="Pisabarro A.G."/>
            <person name="Kuo A."/>
            <person name="Tritt A."/>
            <person name="Lipzen A."/>
            <person name="He G."/>
            <person name="Yan M."/>
            <person name="Ng V."/>
            <person name="Cullen D."/>
            <person name="Martin F."/>
            <person name="Rosso M.-N."/>
            <person name="Henrissat B."/>
            <person name="Hibbett D."/>
            <person name="Martinez A.T."/>
            <person name="Grigoriev I.V."/>
        </authorList>
    </citation>
    <scope>NUCLEOTIDE SEQUENCE</scope>
    <source>
        <strain evidence="10">CBS 247.69</strain>
    </source>
</reference>
<feature type="compositionally biased region" description="Low complexity" evidence="8">
    <location>
        <begin position="950"/>
        <end position="959"/>
    </location>
</feature>
<evidence type="ECO:0000313" key="11">
    <source>
        <dbReference type="Proteomes" id="UP000807353"/>
    </source>
</evidence>
<comment type="caution">
    <text evidence="10">The sequence shown here is derived from an EMBL/GenBank/DDBJ whole genome shotgun (WGS) entry which is preliminary data.</text>
</comment>
<feature type="region of interest" description="Disordered" evidence="8">
    <location>
        <begin position="910"/>
        <end position="1001"/>
    </location>
</feature>
<dbReference type="PANTHER" id="PTHR14898">
    <property type="entry name" value="ENHANCER OF POLYCOMB"/>
    <property type="match status" value="1"/>
</dbReference>
<feature type="compositionally biased region" description="Polar residues" evidence="8">
    <location>
        <begin position="986"/>
        <end position="1001"/>
    </location>
</feature>
<feature type="domain" description="Enhancer of polycomb-like N-terminal" evidence="9">
    <location>
        <begin position="17"/>
        <end position="218"/>
    </location>
</feature>
<feature type="region of interest" description="Disordered" evidence="8">
    <location>
        <begin position="394"/>
        <end position="424"/>
    </location>
</feature>
<evidence type="ECO:0000256" key="7">
    <source>
        <dbReference type="RuleBase" id="RU361124"/>
    </source>
</evidence>
<dbReference type="OrthoDB" id="435275at2759"/>
<dbReference type="GO" id="GO:0005634">
    <property type="term" value="C:nucleus"/>
    <property type="evidence" value="ECO:0007669"/>
    <property type="project" value="UniProtKB-SubCell"/>
</dbReference>
<dbReference type="GO" id="GO:0035267">
    <property type="term" value="C:NuA4 histone acetyltransferase complex"/>
    <property type="evidence" value="ECO:0007669"/>
    <property type="project" value="InterPro"/>
</dbReference>
<evidence type="ECO:0000256" key="3">
    <source>
        <dbReference type="ARBA" id="ARBA00023015"/>
    </source>
</evidence>
<name>A0A9P5YHC9_9AGAR</name>
<feature type="compositionally biased region" description="Polar residues" evidence="8">
    <location>
        <begin position="710"/>
        <end position="722"/>
    </location>
</feature>
<proteinExistence type="inferred from homology"/>
<evidence type="ECO:0000256" key="6">
    <source>
        <dbReference type="ARBA" id="ARBA00025513"/>
    </source>
</evidence>
<evidence type="ECO:0000313" key="10">
    <source>
        <dbReference type="EMBL" id="KAF9467645.1"/>
    </source>
</evidence>
<evidence type="ECO:0000256" key="2">
    <source>
        <dbReference type="ARBA" id="ARBA00008035"/>
    </source>
</evidence>
<dbReference type="Pfam" id="PF10513">
    <property type="entry name" value="EPL1"/>
    <property type="match status" value="1"/>
</dbReference>
<evidence type="ECO:0000259" key="9">
    <source>
        <dbReference type="Pfam" id="PF10513"/>
    </source>
</evidence>
<feature type="compositionally biased region" description="Polar residues" evidence="8">
    <location>
        <begin position="915"/>
        <end position="935"/>
    </location>
</feature>
<feature type="compositionally biased region" description="Low complexity" evidence="8">
    <location>
        <begin position="176"/>
        <end position="188"/>
    </location>
</feature>
<sequence>MPRNHHPGASTLRNRIRITNKTRLKIHHGNLDADALLIPDEDEEKHRLTNLVAGVDAEDANEHHLQAVLSAASQRNNVNANRQTRGATDKASASAAPAAYIPTPDSTGVVSNYEELYPPNRWKDPQTFVASSTTVEEACTNALASGFTYYMDERDKEWLDKNNEEARGEGTSAQGAISASNTRTSARSAKAKGKEPDVSQPVVISEDEFELVMGLFEKVTHEKTEYLHHGLETGMAFPAFSEYQDTFSSPLSPPTFESYIVPSWIPNPTNLSRLARTIYPYWKERRIERGGHRIIPTLNGDEADTLNESYICFRRREIKAVRKTRASQATSSDKLVRLQTELAYPLELAKAVLARETLKKDCAQQAQQVWEKRLTLVDLKRNFPILGDKGDEELLVDKEKPKKSESSRPIKLRAHDQGAPSRSEVLVRPKERTAIIRDHIEAALARQKEADHQWEDSVETPYQPRPAAYPSRLFKFIPPVQYTQTDGVPTRAVRLRRGRGGRMLVDRRNAGPRRIISAPRSTLFESEPTDVPMDVDQENINPEIAEETERLLSRWRFDEDDMPAVGPQGADEQDRILVDDYDSKYLRHSMTLLTEGDQQGLLTDPSIPTIGPDGRTINIIPFRLGMPAAHLMRRDNQGNLRPYIGPSMTPQMLQQQQQQGNPPTTPITPVNGTPVSMQQQMKKMPPPTALPQQMRISSNGGMRPPAVASIQGNATSHSSPPNSAALPLAMPTSSNGVNRPAMNMPHIDVAKPDLPNQSALNGVIHVPQPHPPDQSHDANVNGNGGSPPKQNPQQYQTPLTTTNGFHLTPMSNLAAQALVNNQPNPNYQNGNNNPPVLTLQQMQTLKSAFANNPAFANSQELAQRLGTIPNYQFNNLQGLNATQNMNLKLPGNRQWMGGAPQKMNVIVNGMDAQGMNGSPNLSHTVPVRSPSTNGTRPGLRMAPNGQLGTHSSPHLQHSPSPIPSALAQSQSPPRPPLTPTLARASPSLQHQQPAGSSKSGY</sequence>
<keyword evidence="5 7" id="KW-0539">Nucleus</keyword>
<keyword evidence="3 7" id="KW-0805">Transcription regulation</keyword>
<protein>
    <recommendedName>
        <fullName evidence="7">Enhancer of polycomb-like protein</fullName>
    </recommendedName>
</protein>
<dbReference type="AlphaFoldDB" id="A0A9P5YHC9"/>
<keyword evidence="11" id="KW-1185">Reference proteome</keyword>
<dbReference type="EMBL" id="MU150236">
    <property type="protein sequence ID" value="KAF9467645.1"/>
    <property type="molecule type" value="Genomic_DNA"/>
</dbReference>
<comment type="similarity">
    <text evidence="2 7">Belongs to the enhancer of polycomb family.</text>
</comment>
<comment type="function">
    <text evidence="6">Component of the NuA4 histone acetyltransferase complex which is involved in transcriptional activation of selected genes principally by acetylation of nucleosomal histone H4 and H2A. The NuA4 complex is also involved in DNA repair. Involved in gene silencing by neighboring heterochromatin, blockage of the silencing spreading along the chromosome, and required for cell cycle progression through G2/M.</text>
</comment>
<feature type="compositionally biased region" description="Basic and acidic residues" evidence="8">
    <location>
        <begin position="395"/>
        <end position="416"/>
    </location>
</feature>
<feature type="region of interest" description="Disordered" evidence="8">
    <location>
        <begin position="755"/>
        <end position="799"/>
    </location>
</feature>
<evidence type="ECO:0000256" key="8">
    <source>
        <dbReference type="SAM" id="MobiDB-lite"/>
    </source>
</evidence>
<feature type="region of interest" description="Disordered" evidence="8">
    <location>
        <begin position="164"/>
        <end position="199"/>
    </location>
</feature>
<feature type="compositionally biased region" description="Low complexity" evidence="8">
    <location>
        <begin position="649"/>
        <end position="662"/>
    </location>
</feature>